<protein>
    <recommendedName>
        <fullName evidence="4">SH3 domain-containing protein</fullName>
    </recommendedName>
</protein>
<dbReference type="Proteomes" id="UP000249619">
    <property type="component" value="Unassembled WGS sequence"/>
</dbReference>
<dbReference type="STRING" id="183478.A0A364N992"/>
<evidence type="ECO:0008006" key="4">
    <source>
        <dbReference type="Google" id="ProtNLM"/>
    </source>
</evidence>
<dbReference type="SUPFAM" id="SSF50044">
    <property type="entry name" value="SH3-domain"/>
    <property type="match status" value="1"/>
</dbReference>
<dbReference type="Gene3D" id="2.30.30.40">
    <property type="entry name" value="SH3 Domains"/>
    <property type="match status" value="1"/>
</dbReference>
<organism evidence="2 3">
    <name type="scientific">Stemphylium lycopersici</name>
    <name type="common">Tomato gray leaf spot disease fungus</name>
    <name type="synonym">Thyrospora lycopersici</name>
    <dbReference type="NCBI Taxonomy" id="183478"/>
    <lineage>
        <taxon>Eukaryota</taxon>
        <taxon>Fungi</taxon>
        <taxon>Dikarya</taxon>
        <taxon>Ascomycota</taxon>
        <taxon>Pezizomycotina</taxon>
        <taxon>Dothideomycetes</taxon>
        <taxon>Pleosporomycetidae</taxon>
        <taxon>Pleosporales</taxon>
        <taxon>Pleosporineae</taxon>
        <taxon>Pleosporaceae</taxon>
        <taxon>Stemphylium</taxon>
    </lineage>
</organism>
<evidence type="ECO:0000313" key="2">
    <source>
        <dbReference type="EMBL" id="RAR13918.1"/>
    </source>
</evidence>
<evidence type="ECO:0000313" key="3">
    <source>
        <dbReference type="Proteomes" id="UP000249619"/>
    </source>
</evidence>
<dbReference type="EMBL" id="QGDH01000028">
    <property type="protein sequence ID" value="RAR13918.1"/>
    <property type="molecule type" value="Genomic_DNA"/>
</dbReference>
<name>A0A364N992_STELY</name>
<sequence>MSFASRDTTLIEALAKLDPLEPNRYIIALGPVDEQFIGSPSGYIATYIPPSFLSIVSAGTVKKIIWASYGCNPESFFFGYELRDGGYTFDIGPRVPQELQSFVDEMSGSENLRSRLRVQLGANKSFVAWSRTTWICSNIPLKLVHQLQWHACGSYYAKSSIGFAWNSKSEPMHHAWNDMWKDLSNGDFQRIIGKELASLFISPYSNEGDTFALIKQQSPGHDPPFIVHFEGEPVHSNLEQYHTAAPENVPSSSNSVARNDGTCPDQRVQPTSAKREEAAPSRMATSKKVGRPHSLEERELKLKKGERVTVIETMGRDWFMGVNAKGIKGYVHGSWLDFDERKMYKDGKAAAYLQFRDDMKRLLVPGGLHDFPVMTNYVNACDKVDCKRRKEDPSSLGICIHDLGTLLSASDSYSYEWLKDGRNLWHPDRFARFCQAGQAERLKLRAECMFVMYGKLMDKFRT</sequence>
<evidence type="ECO:0000256" key="1">
    <source>
        <dbReference type="SAM" id="MobiDB-lite"/>
    </source>
</evidence>
<dbReference type="AlphaFoldDB" id="A0A364N992"/>
<proteinExistence type="predicted"/>
<keyword evidence="3" id="KW-1185">Reference proteome</keyword>
<accession>A0A364N992</accession>
<dbReference type="CDD" id="cd00174">
    <property type="entry name" value="SH3"/>
    <property type="match status" value="1"/>
</dbReference>
<feature type="region of interest" description="Disordered" evidence="1">
    <location>
        <begin position="245"/>
        <end position="294"/>
    </location>
</feature>
<gene>
    <name evidence="2" type="ORF">DDE83_002648</name>
</gene>
<dbReference type="InterPro" id="IPR036028">
    <property type="entry name" value="SH3-like_dom_sf"/>
</dbReference>
<comment type="caution">
    <text evidence="2">The sequence shown here is derived from an EMBL/GenBank/DDBJ whole genome shotgun (WGS) entry which is preliminary data.</text>
</comment>
<reference evidence="3" key="1">
    <citation type="submission" date="2018-05" db="EMBL/GenBank/DDBJ databases">
        <title>Draft genome sequence of Stemphylium lycopersici strain CIDEFI 213.</title>
        <authorList>
            <person name="Medina R."/>
            <person name="Franco M.E.E."/>
            <person name="Lucentini C.G."/>
            <person name="Saparrat M.C.N."/>
            <person name="Balatti P.A."/>
        </authorList>
    </citation>
    <scope>NUCLEOTIDE SEQUENCE [LARGE SCALE GENOMIC DNA]</scope>
    <source>
        <strain evidence="3">CIDEFI 213</strain>
    </source>
</reference>